<evidence type="ECO:0000313" key="8">
    <source>
        <dbReference type="Proteomes" id="UP000031549"/>
    </source>
</evidence>
<protein>
    <submittedName>
        <fullName evidence="7">OmpA family protein</fullName>
    </submittedName>
</protein>
<dbReference type="PRINTS" id="PR01021">
    <property type="entry name" value="OMPADOMAIN"/>
</dbReference>
<evidence type="ECO:0000256" key="5">
    <source>
        <dbReference type="SAM" id="MobiDB-lite"/>
    </source>
</evidence>
<dbReference type="InterPro" id="IPR006664">
    <property type="entry name" value="OMP_bac"/>
</dbReference>
<keyword evidence="2 4" id="KW-0472">Membrane</keyword>
<dbReference type="SMART" id="SM00710">
    <property type="entry name" value="PbH1"/>
    <property type="match status" value="5"/>
</dbReference>
<dbReference type="InterPro" id="IPR011050">
    <property type="entry name" value="Pectin_lyase_fold/virulence"/>
</dbReference>
<dbReference type="InterPro" id="IPR039448">
    <property type="entry name" value="Beta_helix"/>
</dbReference>
<dbReference type="Pfam" id="PF13229">
    <property type="entry name" value="Beta_helix"/>
    <property type="match status" value="1"/>
</dbReference>
<dbReference type="Gene3D" id="2.160.20.10">
    <property type="entry name" value="Single-stranded right-handed beta-helix, Pectin lyase-like"/>
    <property type="match status" value="1"/>
</dbReference>
<evidence type="ECO:0000259" key="6">
    <source>
        <dbReference type="PROSITE" id="PS51123"/>
    </source>
</evidence>
<dbReference type="Gene3D" id="2.60.40.10">
    <property type="entry name" value="Immunoglobulins"/>
    <property type="match status" value="1"/>
</dbReference>
<evidence type="ECO:0000256" key="1">
    <source>
        <dbReference type="ARBA" id="ARBA00004442"/>
    </source>
</evidence>
<evidence type="ECO:0000256" key="2">
    <source>
        <dbReference type="ARBA" id="ARBA00023136"/>
    </source>
</evidence>
<keyword evidence="3" id="KW-0998">Cell outer membrane</keyword>
<feature type="region of interest" description="Disordered" evidence="5">
    <location>
        <begin position="532"/>
        <end position="562"/>
    </location>
</feature>
<dbReference type="Gene3D" id="3.30.1330.60">
    <property type="entry name" value="OmpA-like domain"/>
    <property type="match status" value="1"/>
</dbReference>
<comment type="subcellular location">
    <subcellularLocation>
        <location evidence="1">Cell outer membrane</location>
    </subcellularLocation>
</comment>
<dbReference type="InterPro" id="IPR012334">
    <property type="entry name" value="Pectin_lyas_fold"/>
</dbReference>
<dbReference type="InterPro" id="IPR050330">
    <property type="entry name" value="Bact_OuterMem_StrucFunc"/>
</dbReference>
<feature type="region of interest" description="Disordered" evidence="5">
    <location>
        <begin position="400"/>
        <end position="420"/>
    </location>
</feature>
<dbReference type="GO" id="GO:0009279">
    <property type="term" value="C:cell outer membrane"/>
    <property type="evidence" value="ECO:0007669"/>
    <property type="project" value="UniProtKB-SubCell"/>
</dbReference>
<comment type="caution">
    <text evidence="7">The sequence shown here is derived from an EMBL/GenBank/DDBJ whole genome shotgun (WGS) entry which is preliminary data.</text>
</comment>
<dbReference type="Pfam" id="PF00691">
    <property type="entry name" value="OmpA"/>
    <property type="match status" value="1"/>
</dbReference>
<dbReference type="RefSeq" id="WP_039737581.1">
    <property type="nucleotide sequence ID" value="NZ_JTCM02000057.1"/>
</dbReference>
<reference evidence="7 8" key="1">
    <citation type="journal article" date="2015" name="Genome Announc.">
        <title>Draft Genome Sequence of Cyanobacterium Hassallia byssoidea Strain VB512170, Isolated from Monuments in India.</title>
        <authorList>
            <person name="Singh D."/>
            <person name="Chandrababunaidu M.M."/>
            <person name="Panda A."/>
            <person name="Sen D."/>
            <person name="Bhattacharyya S."/>
            <person name="Adhikary S.P."/>
            <person name="Tripathy S."/>
        </authorList>
    </citation>
    <scope>NUCLEOTIDE SEQUENCE [LARGE SCALE GENOMIC DNA]</scope>
    <source>
        <strain evidence="7 8">VB512170</strain>
    </source>
</reference>
<evidence type="ECO:0000256" key="3">
    <source>
        <dbReference type="ARBA" id="ARBA00023237"/>
    </source>
</evidence>
<dbReference type="CDD" id="cd07185">
    <property type="entry name" value="OmpA_C-like"/>
    <property type="match status" value="1"/>
</dbReference>
<evidence type="ECO:0000313" key="7">
    <source>
        <dbReference type="EMBL" id="NEU75059.1"/>
    </source>
</evidence>
<dbReference type="SUPFAM" id="SSF51126">
    <property type="entry name" value="Pectin lyase-like"/>
    <property type="match status" value="1"/>
</dbReference>
<evidence type="ECO:0000256" key="4">
    <source>
        <dbReference type="PROSITE-ProRule" id="PRU00473"/>
    </source>
</evidence>
<dbReference type="PANTHER" id="PTHR30329:SF21">
    <property type="entry name" value="LIPOPROTEIN YIAD-RELATED"/>
    <property type="match status" value="1"/>
</dbReference>
<sequence length="696" mass="75849">MSGIIRRSERFSAQISTKVLTTCFLLLISPEIAVSQSPVSPSSSLRVVVNSGEDAVKADDKLTLREAIALINNSLPLQQLSGAEKALVRQNTPDSRIEFSLPSSEITIQLQQELPALTKSVVIDGTTQPGYNALRSATAQIAIPKPMVAITPALNKEIIRGLSVVADNVQIRGLSIYGFSSSNRGATLTIPPADIFIDNSRKNVVLENNWLGITPDEKMPEKTSAFGVYVFNSRGTTIRRNRISYHDGSGIITSQRAENTLMIENIIVGNGLAGMPDAVRLEGVISNSQLQGNLICGNDGAGVYLFKPSGKVQIRDNRIAFNGKRLRRAAVYLMGNEHQVIDNEISHQTGPGVVVTAFPSSKAYGFGSALGNVIQNNRFGELEGLSIDLNTQQNLDVSDFQRGDGFNPKRNTSNRRIDTGNGAVNAPEFASSELFIVNGKALINGTADAGSQVEIYRVDEQDNDYGPLSQPLATVSVDEKGKFNASLTQLQAGDKISAIATVPKYGTSEPAYNAIIRSVNASQVIQNRKSKIQNPQCVSAAPSPKPEPLPQPIPEPQPKPEPIRLKVPRIIHFALDKSNISSESATVLNRVVEVLRQYPFIVVEIEGHTDPRASDEYNLALGKRRASSVRNYLLKSAIAPERMTIRSLGETKPRSQGNSRIDTARDRRAELIFKDIRGVEIIIEEQENDLQIEPFR</sequence>
<accession>A0A846HE51</accession>
<name>A0A846HE51_9CYAN</name>
<dbReference type="InterPro" id="IPR006626">
    <property type="entry name" value="PbH1"/>
</dbReference>
<dbReference type="InterPro" id="IPR036737">
    <property type="entry name" value="OmpA-like_sf"/>
</dbReference>
<feature type="domain" description="OmpA-like" evidence="6">
    <location>
        <begin position="560"/>
        <end position="677"/>
    </location>
</feature>
<proteinExistence type="predicted"/>
<feature type="compositionally biased region" description="Pro residues" evidence="5">
    <location>
        <begin position="543"/>
        <end position="560"/>
    </location>
</feature>
<dbReference type="InterPro" id="IPR006665">
    <property type="entry name" value="OmpA-like"/>
</dbReference>
<dbReference type="Proteomes" id="UP000031549">
    <property type="component" value="Unassembled WGS sequence"/>
</dbReference>
<dbReference type="AlphaFoldDB" id="A0A846HE51"/>
<keyword evidence="8" id="KW-1185">Reference proteome</keyword>
<dbReference type="PROSITE" id="PS51123">
    <property type="entry name" value="OMPA_2"/>
    <property type="match status" value="1"/>
</dbReference>
<dbReference type="SUPFAM" id="SSF103088">
    <property type="entry name" value="OmpA-like"/>
    <property type="match status" value="1"/>
</dbReference>
<dbReference type="EMBL" id="JTCM02000057">
    <property type="protein sequence ID" value="NEU75059.1"/>
    <property type="molecule type" value="Genomic_DNA"/>
</dbReference>
<organism evidence="7 8">
    <name type="scientific">Hassallia byssoidea VB512170</name>
    <dbReference type="NCBI Taxonomy" id="1304833"/>
    <lineage>
        <taxon>Bacteria</taxon>
        <taxon>Bacillati</taxon>
        <taxon>Cyanobacteriota</taxon>
        <taxon>Cyanophyceae</taxon>
        <taxon>Nostocales</taxon>
        <taxon>Tolypothrichaceae</taxon>
        <taxon>Hassallia</taxon>
    </lineage>
</organism>
<gene>
    <name evidence="7" type="ORF">PI95_021500</name>
</gene>
<dbReference type="InterPro" id="IPR013783">
    <property type="entry name" value="Ig-like_fold"/>
</dbReference>
<dbReference type="PANTHER" id="PTHR30329">
    <property type="entry name" value="STATOR ELEMENT OF FLAGELLAR MOTOR COMPLEX"/>
    <property type="match status" value="1"/>
</dbReference>